<comment type="caution">
    <text evidence="3">The sequence shown here is derived from an EMBL/GenBank/DDBJ whole genome shotgun (WGS) entry which is preliminary data.</text>
</comment>
<keyword evidence="4" id="KW-1185">Reference proteome</keyword>
<dbReference type="CDD" id="cd05379">
    <property type="entry name" value="CAP_bacterial"/>
    <property type="match status" value="1"/>
</dbReference>
<dbReference type="PROSITE" id="PS51257">
    <property type="entry name" value="PROKAR_LIPOPROTEIN"/>
    <property type="match status" value="1"/>
</dbReference>
<gene>
    <name evidence="3" type="ORF">KSF_012760</name>
</gene>
<reference evidence="3" key="1">
    <citation type="submission" date="2020-10" db="EMBL/GenBank/DDBJ databases">
        <title>Taxonomic study of unclassified bacteria belonging to the class Ktedonobacteria.</title>
        <authorList>
            <person name="Yabe S."/>
            <person name="Wang C.M."/>
            <person name="Zheng Y."/>
            <person name="Sakai Y."/>
            <person name="Cavaletti L."/>
            <person name="Monciardini P."/>
            <person name="Donadio S."/>
        </authorList>
    </citation>
    <scope>NUCLEOTIDE SEQUENCE</scope>
    <source>
        <strain evidence="3">ID150040</strain>
    </source>
</reference>
<organism evidence="3 4">
    <name type="scientific">Reticulibacter mediterranei</name>
    <dbReference type="NCBI Taxonomy" id="2778369"/>
    <lineage>
        <taxon>Bacteria</taxon>
        <taxon>Bacillati</taxon>
        <taxon>Chloroflexota</taxon>
        <taxon>Ktedonobacteria</taxon>
        <taxon>Ktedonobacterales</taxon>
        <taxon>Reticulibacteraceae</taxon>
        <taxon>Reticulibacter</taxon>
    </lineage>
</organism>
<dbReference type="AlphaFoldDB" id="A0A8J3IEV5"/>
<feature type="compositionally biased region" description="Pro residues" evidence="1">
    <location>
        <begin position="80"/>
        <end position="98"/>
    </location>
</feature>
<dbReference type="PANTHER" id="PTHR31157">
    <property type="entry name" value="SCP DOMAIN-CONTAINING PROTEIN"/>
    <property type="match status" value="1"/>
</dbReference>
<proteinExistence type="predicted"/>
<accession>A0A8J3IEV5</accession>
<feature type="region of interest" description="Disordered" evidence="1">
    <location>
        <begin position="26"/>
        <end position="116"/>
    </location>
</feature>
<dbReference type="Gene3D" id="3.40.33.10">
    <property type="entry name" value="CAP"/>
    <property type="match status" value="1"/>
</dbReference>
<dbReference type="PANTHER" id="PTHR31157:SF1">
    <property type="entry name" value="SCP DOMAIN-CONTAINING PROTEIN"/>
    <property type="match status" value="1"/>
</dbReference>
<evidence type="ECO:0000256" key="1">
    <source>
        <dbReference type="SAM" id="MobiDB-lite"/>
    </source>
</evidence>
<name>A0A8J3IEV5_9CHLR</name>
<protein>
    <recommendedName>
        <fullName evidence="2">SCP domain-containing protein</fullName>
    </recommendedName>
</protein>
<dbReference type="SUPFAM" id="SSF55797">
    <property type="entry name" value="PR-1-like"/>
    <property type="match status" value="1"/>
</dbReference>
<feature type="compositionally biased region" description="Polar residues" evidence="1">
    <location>
        <begin position="41"/>
        <end position="64"/>
    </location>
</feature>
<evidence type="ECO:0000313" key="4">
    <source>
        <dbReference type="Proteomes" id="UP000597444"/>
    </source>
</evidence>
<dbReference type="Pfam" id="PF00188">
    <property type="entry name" value="CAP"/>
    <property type="match status" value="1"/>
</dbReference>
<dbReference type="InterPro" id="IPR014044">
    <property type="entry name" value="CAP_dom"/>
</dbReference>
<evidence type="ECO:0000313" key="3">
    <source>
        <dbReference type="EMBL" id="GHO91228.1"/>
    </source>
</evidence>
<evidence type="ECO:0000259" key="2">
    <source>
        <dbReference type="Pfam" id="PF00188"/>
    </source>
</evidence>
<dbReference type="RefSeq" id="WP_220202138.1">
    <property type="nucleotide sequence ID" value="NZ_BNJK01000001.1"/>
</dbReference>
<feature type="domain" description="SCP" evidence="2">
    <location>
        <begin position="133"/>
        <end position="253"/>
    </location>
</feature>
<sequence length="259" mass="27665">MGRSVWILLVLLSIVVLFTACTSQTGSSPRLLGDAVHNKDTQNNAPTTSGNDSGSGNNVHVGQQPTPPPIVVQGHEPTPQTTPAPTMQPTPGTPPPTSATPTNIPATGTGVAPYGSPPPLTAEEIQLTQKLFAKINSDRAVSGLYPFQWNETLSGGARLHSWNMYHCGFSHTCPDGKQQCDRIAAEGFAGYTDCGENIGYAGPFPTAWEGTAKIQQTMVDEPPTGWHRIHLFSKTLNHVGVGVYVDPNGYIWFTEDMVS</sequence>
<dbReference type="InterPro" id="IPR035940">
    <property type="entry name" value="CAP_sf"/>
</dbReference>
<dbReference type="Proteomes" id="UP000597444">
    <property type="component" value="Unassembled WGS sequence"/>
</dbReference>
<dbReference type="EMBL" id="BNJK01000001">
    <property type="protein sequence ID" value="GHO91228.1"/>
    <property type="molecule type" value="Genomic_DNA"/>
</dbReference>